<evidence type="ECO:0000256" key="2">
    <source>
        <dbReference type="ARBA" id="ARBA00012438"/>
    </source>
</evidence>
<evidence type="ECO:0000313" key="13">
    <source>
        <dbReference type="Proteomes" id="UP000321832"/>
    </source>
</evidence>
<comment type="caution">
    <text evidence="12">The sequence shown here is derived from an EMBL/GenBank/DDBJ whole genome shotgun (WGS) entry which is preliminary data.</text>
</comment>
<dbReference type="Pfam" id="PF00072">
    <property type="entry name" value="Response_reg"/>
    <property type="match status" value="1"/>
</dbReference>
<dbReference type="Pfam" id="PF02518">
    <property type="entry name" value="HATPase_c"/>
    <property type="match status" value="1"/>
</dbReference>
<keyword evidence="5" id="KW-0902">Two-component regulatory system</keyword>
<gene>
    <name evidence="12" type="ORF">FSC37_14655</name>
</gene>
<dbReference type="EC" id="2.7.13.3" evidence="2"/>
<evidence type="ECO:0000256" key="5">
    <source>
        <dbReference type="ARBA" id="ARBA00023012"/>
    </source>
</evidence>
<accession>A0A5C6U0P3</accession>
<dbReference type="Gene3D" id="3.30.565.10">
    <property type="entry name" value="Histidine kinase-like ATPase, C-terminal domain"/>
    <property type="match status" value="1"/>
</dbReference>
<protein>
    <recommendedName>
        <fullName evidence="8">Virulence sensor protein BvgS</fullName>
        <ecNumber evidence="2">2.7.13.3</ecNumber>
    </recommendedName>
</protein>
<dbReference type="InterPro" id="IPR001789">
    <property type="entry name" value="Sig_transdc_resp-reg_receiver"/>
</dbReference>
<comment type="function">
    <text evidence="7">Member of the two-component regulatory system BvgS/BvgA. Phosphorylates BvgA via a four-step phosphorelay in response to environmental signals.</text>
</comment>
<dbReference type="CDD" id="cd16922">
    <property type="entry name" value="HATPase_EvgS-ArcB-TorS-like"/>
    <property type="match status" value="1"/>
</dbReference>
<evidence type="ECO:0000256" key="8">
    <source>
        <dbReference type="ARBA" id="ARBA00070152"/>
    </source>
</evidence>
<dbReference type="InterPro" id="IPR003594">
    <property type="entry name" value="HATPase_dom"/>
</dbReference>
<dbReference type="SMART" id="SM00387">
    <property type="entry name" value="HATPase_c"/>
    <property type="match status" value="1"/>
</dbReference>
<dbReference type="Gene3D" id="3.40.50.2300">
    <property type="match status" value="1"/>
</dbReference>
<dbReference type="PANTHER" id="PTHR45339:SF3">
    <property type="entry name" value="HISTIDINE KINASE"/>
    <property type="match status" value="1"/>
</dbReference>
<dbReference type="InterPro" id="IPR004358">
    <property type="entry name" value="Sig_transdc_His_kin-like_C"/>
</dbReference>
<dbReference type="AlphaFoldDB" id="A0A5C6U0P3"/>
<dbReference type="PRINTS" id="PR00344">
    <property type="entry name" value="BCTRLSENSOR"/>
</dbReference>
<dbReference type="SMART" id="SM00448">
    <property type="entry name" value="REC"/>
    <property type="match status" value="1"/>
</dbReference>
<keyword evidence="3 9" id="KW-0597">Phosphoprotein</keyword>
<dbReference type="CDD" id="cd17546">
    <property type="entry name" value="REC_hyHK_CKI1_RcsC-like"/>
    <property type="match status" value="1"/>
</dbReference>
<keyword evidence="4" id="KW-0732">Signal</keyword>
<comment type="catalytic activity">
    <reaction evidence="1">
        <text>ATP + protein L-histidine = ADP + protein N-phospho-L-histidine.</text>
        <dbReference type="EC" id="2.7.13.3"/>
    </reaction>
</comment>
<dbReference type="EMBL" id="VOPW01000001">
    <property type="protein sequence ID" value="TXC66613.1"/>
    <property type="molecule type" value="Genomic_DNA"/>
</dbReference>
<dbReference type="InterPro" id="IPR005467">
    <property type="entry name" value="His_kinase_dom"/>
</dbReference>
<dbReference type="GO" id="GO:0004673">
    <property type="term" value="F:protein histidine kinase activity"/>
    <property type="evidence" value="ECO:0007669"/>
    <property type="project" value="UniProtKB-EC"/>
</dbReference>
<evidence type="ECO:0000313" key="12">
    <source>
        <dbReference type="EMBL" id="TXC66613.1"/>
    </source>
</evidence>
<feature type="domain" description="Response regulatory" evidence="11">
    <location>
        <begin position="341"/>
        <end position="460"/>
    </location>
</feature>
<dbReference type="PANTHER" id="PTHR45339">
    <property type="entry name" value="HYBRID SIGNAL TRANSDUCTION HISTIDINE KINASE J"/>
    <property type="match status" value="1"/>
</dbReference>
<evidence type="ECO:0000256" key="7">
    <source>
        <dbReference type="ARBA" id="ARBA00058004"/>
    </source>
</evidence>
<dbReference type="InterPro" id="IPR036890">
    <property type="entry name" value="HATPase_C_sf"/>
</dbReference>
<feature type="modified residue" description="4-aspartylphosphate" evidence="9">
    <location>
        <position position="390"/>
    </location>
</feature>
<sequence>MLSVLRRSSSALMALVDDVLDFSKLEAGRMRLARDRFDLHDVIHDAAEVFSAQAESKGVDLLSHCTADLPASAVGDAARLRQILHNLVGNAVKFTERGEVRLFAAPELQPDGSLWARISVRDSGIGMSDAQVAGLFEAFAQADLSTTRRFGGTGLGLAIARELATLLGGRIEVQSRPGQGSTFMLLVPLHDSTPAVPAPALLTGIDVIVVAASRSRRDDLSELVQRHGGACSCAEALPELVAPSAGRRRVLLCDAAVLTADGSGLDALADRLAASGERGVLLVGAGTDARALPREFVPLYRPASPGRAIEALQRALCPPQVDSARMDIAPLAMVHGTRKPRVLLVEDNLVNQLVAQSLLERLGAQVVLAGDGEQALQRLSEQSFDTVLMDCQMPVLDGLDCTRRWRQIEEREQRARTMVVAMTAASDEQARQQCIAAGMDDFLSKPVEQGRLAALLARVVQATAV</sequence>
<dbReference type="PROSITE" id="PS50109">
    <property type="entry name" value="HIS_KIN"/>
    <property type="match status" value="1"/>
</dbReference>
<dbReference type="SUPFAM" id="SSF52172">
    <property type="entry name" value="CheY-like"/>
    <property type="match status" value="1"/>
</dbReference>
<dbReference type="InterPro" id="IPR011006">
    <property type="entry name" value="CheY-like_superfamily"/>
</dbReference>
<evidence type="ECO:0000256" key="3">
    <source>
        <dbReference type="ARBA" id="ARBA00022553"/>
    </source>
</evidence>
<organism evidence="12 13">
    <name type="scientific">Piscinibacter aquaticus</name>
    <dbReference type="NCBI Taxonomy" id="392597"/>
    <lineage>
        <taxon>Bacteria</taxon>
        <taxon>Pseudomonadati</taxon>
        <taxon>Pseudomonadota</taxon>
        <taxon>Betaproteobacteria</taxon>
        <taxon>Burkholderiales</taxon>
        <taxon>Sphaerotilaceae</taxon>
        <taxon>Piscinibacter</taxon>
    </lineage>
</organism>
<dbReference type="PROSITE" id="PS50110">
    <property type="entry name" value="RESPONSE_REGULATORY"/>
    <property type="match status" value="1"/>
</dbReference>
<proteinExistence type="predicted"/>
<reference evidence="12 13" key="1">
    <citation type="submission" date="2019-08" db="EMBL/GenBank/DDBJ databases">
        <authorList>
            <person name="Khan S.A."/>
            <person name="Jeon C.O."/>
            <person name="Jeong S.E."/>
        </authorList>
    </citation>
    <scope>NUCLEOTIDE SEQUENCE [LARGE SCALE GENOMIC DNA]</scope>
    <source>
        <strain evidence="13">IMCC1728</strain>
    </source>
</reference>
<evidence type="ECO:0000256" key="1">
    <source>
        <dbReference type="ARBA" id="ARBA00000085"/>
    </source>
</evidence>
<dbReference type="FunFam" id="3.30.565.10:FF:000010">
    <property type="entry name" value="Sensor histidine kinase RcsC"/>
    <property type="match status" value="1"/>
</dbReference>
<keyword evidence="6" id="KW-0843">Virulence</keyword>
<dbReference type="Proteomes" id="UP000321832">
    <property type="component" value="Unassembled WGS sequence"/>
</dbReference>
<dbReference type="SUPFAM" id="SSF55874">
    <property type="entry name" value="ATPase domain of HSP90 chaperone/DNA topoisomerase II/histidine kinase"/>
    <property type="match status" value="1"/>
</dbReference>
<evidence type="ECO:0000259" key="11">
    <source>
        <dbReference type="PROSITE" id="PS50110"/>
    </source>
</evidence>
<keyword evidence="13" id="KW-1185">Reference proteome</keyword>
<name>A0A5C6U0P3_9BURK</name>
<evidence type="ECO:0000259" key="10">
    <source>
        <dbReference type="PROSITE" id="PS50109"/>
    </source>
</evidence>
<dbReference type="GO" id="GO:0000160">
    <property type="term" value="P:phosphorelay signal transduction system"/>
    <property type="evidence" value="ECO:0007669"/>
    <property type="project" value="UniProtKB-KW"/>
</dbReference>
<evidence type="ECO:0000256" key="6">
    <source>
        <dbReference type="ARBA" id="ARBA00023026"/>
    </source>
</evidence>
<feature type="domain" description="Histidine kinase" evidence="10">
    <location>
        <begin position="1"/>
        <end position="191"/>
    </location>
</feature>
<evidence type="ECO:0000256" key="4">
    <source>
        <dbReference type="ARBA" id="ARBA00022729"/>
    </source>
</evidence>
<evidence type="ECO:0000256" key="9">
    <source>
        <dbReference type="PROSITE-ProRule" id="PRU00169"/>
    </source>
</evidence>